<dbReference type="PROSITE" id="PS50977">
    <property type="entry name" value="HTH_TETR_2"/>
    <property type="match status" value="1"/>
</dbReference>
<evidence type="ECO:0000313" key="5">
    <source>
        <dbReference type="EMBL" id="WAA13378.1"/>
    </source>
</evidence>
<dbReference type="PANTHER" id="PTHR43479:SF11">
    <property type="entry name" value="ACREF_ENVCD OPERON REPRESSOR-RELATED"/>
    <property type="match status" value="1"/>
</dbReference>
<keyword evidence="2 3" id="KW-0238">DNA-binding</keyword>
<evidence type="ECO:0000259" key="4">
    <source>
        <dbReference type="PROSITE" id="PS50977"/>
    </source>
</evidence>
<reference evidence="5" key="1">
    <citation type="submission" date="2022-09" db="EMBL/GenBank/DDBJ databases">
        <title>Complete Genomes of Fervidibacillus albus and Fervidibacillus halotolerans isolated from tidal flat sediments.</title>
        <authorList>
            <person name="Kwon K.K."/>
            <person name="Yang S.-H."/>
            <person name="Park M.J."/>
            <person name="Oh H.-M."/>
        </authorList>
    </citation>
    <scope>NUCLEOTIDE SEQUENCE</scope>
    <source>
        <strain evidence="5">MEBiC13594</strain>
    </source>
</reference>
<proteinExistence type="predicted"/>
<keyword evidence="1" id="KW-0678">Repressor</keyword>
<sequence>MNGKSKILFAAKKVISEHGTNRATVRAIAEEAGMSTGAIYHYYKNKEEIFYDLLDESLSDSIRIAKGIKNHVENKEKIKRDVIQKTKERFYKDAENRLQHHFAHEILSGNMDLKQKLKEKYKQWNLGIEEILVNLYGLEDTPLNKALSSWLLGAVDGVILQYLLEVNDNKVEDMMKIFELLIDKGLPEFIQLINAMENKKSQGT</sequence>
<dbReference type="KEGG" id="fhl:OE105_04490"/>
<dbReference type="EMBL" id="CP106877">
    <property type="protein sequence ID" value="WAA13378.1"/>
    <property type="molecule type" value="Genomic_DNA"/>
</dbReference>
<protein>
    <submittedName>
        <fullName evidence="5">TetR/AcrR family transcriptional regulator</fullName>
    </submittedName>
</protein>
<dbReference type="InterPro" id="IPR050624">
    <property type="entry name" value="HTH-type_Tx_Regulator"/>
</dbReference>
<dbReference type="RefSeq" id="WP_275421541.1">
    <property type="nucleotide sequence ID" value="NZ_CP106877.1"/>
</dbReference>
<gene>
    <name evidence="5" type="ORF">OE105_04490</name>
</gene>
<feature type="domain" description="HTH tetR-type" evidence="4">
    <location>
        <begin position="1"/>
        <end position="61"/>
    </location>
</feature>
<dbReference type="PANTHER" id="PTHR43479">
    <property type="entry name" value="ACREF/ENVCD OPERON REPRESSOR-RELATED"/>
    <property type="match status" value="1"/>
</dbReference>
<feature type="DNA-binding region" description="H-T-H motif" evidence="3">
    <location>
        <begin position="24"/>
        <end position="43"/>
    </location>
</feature>
<organism evidence="5 6">
    <name type="scientific">Fervidibacillus halotolerans</name>
    <dbReference type="NCBI Taxonomy" id="2980027"/>
    <lineage>
        <taxon>Bacteria</taxon>
        <taxon>Bacillati</taxon>
        <taxon>Bacillota</taxon>
        <taxon>Bacilli</taxon>
        <taxon>Bacillales</taxon>
        <taxon>Bacillaceae</taxon>
        <taxon>Fervidibacillus</taxon>
    </lineage>
</organism>
<dbReference type="InterPro" id="IPR001647">
    <property type="entry name" value="HTH_TetR"/>
</dbReference>
<dbReference type="PRINTS" id="PR00455">
    <property type="entry name" value="HTHTETR"/>
</dbReference>
<evidence type="ECO:0000256" key="2">
    <source>
        <dbReference type="ARBA" id="ARBA00023125"/>
    </source>
</evidence>
<dbReference type="SUPFAM" id="SSF46689">
    <property type="entry name" value="Homeodomain-like"/>
    <property type="match status" value="1"/>
</dbReference>
<evidence type="ECO:0000256" key="1">
    <source>
        <dbReference type="ARBA" id="ARBA00022491"/>
    </source>
</evidence>
<name>A0A9E8M0Q9_9BACI</name>
<dbReference type="AlphaFoldDB" id="A0A9E8M0Q9"/>
<dbReference type="Proteomes" id="UP001164726">
    <property type="component" value="Chromosome"/>
</dbReference>
<evidence type="ECO:0000256" key="3">
    <source>
        <dbReference type="PROSITE-ProRule" id="PRU00335"/>
    </source>
</evidence>
<dbReference type="Gene3D" id="1.10.357.10">
    <property type="entry name" value="Tetracycline Repressor, domain 2"/>
    <property type="match status" value="1"/>
</dbReference>
<dbReference type="GO" id="GO:0003677">
    <property type="term" value="F:DNA binding"/>
    <property type="evidence" value="ECO:0007669"/>
    <property type="project" value="UniProtKB-UniRule"/>
</dbReference>
<keyword evidence="6" id="KW-1185">Reference proteome</keyword>
<evidence type="ECO:0000313" key="6">
    <source>
        <dbReference type="Proteomes" id="UP001164726"/>
    </source>
</evidence>
<dbReference type="Pfam" id="PF00440">
    <property type="entry name" value="TetR_N"/>
    <property type="match status" value="1"/>
</dbReference>
<accession>A0A9E8M0Q9</accession>
<dbReference type="InterPro" id="IPR009057">
    <property type="entry name" value="Homeodomain-like_sf"/>
</dbReference>